<evidence type="ECO:0000313" key="1">
    <source>
        <dbReference type="EMBL" id="OMP07300.1"/>
    </source>
</evidence>
<dbReference type="EMBL" id="AWUE01013311">
    <property type="protein sequence ID" value="OMP07300.1"/>
    <property type="molecule type" value="Genomic_DNA"/>
</dbReference>
<name>A0A1R3KJN7_9ROSI</name>
<organism evidence="1 2">
    <name type="scientific">Corchorus olitorius</name>
    <dbReference type="NCBI Taxonomy" id="93759"/>
    <lineage>
        <taxon>Eukaryota</taxon>
        <taxon>Viridiplantae</taxon>
        <taxon>Streptophyta</taxon>
        <taxon>Embryophyta</taxon>
        <taxon>Tracheophyta</taxon>
        <taxon>Spermatophyta</taxon>
        <taxon>Magnoliopsida</taxon>
        <taxon>eudicotyledons</taxon>
        <taxon>Gunneridae</taxon>
        <taxon>Pentapetalae</taxon>
        <taxon>rosids</taxon>
        <taxon>malvids</taxon>
        <taxon>Malvales</taxon>
        <taxon>Malvaceae</taxon>
        <taxon>Grewioideae</taxon>
        <taxon>Apeibeae</taxon>
        <taxon>Corchorus</taxon>
    </lineage>
</organism>
<dbReference type="AlphaFoldDB" id="A0A1R3KJN7"/>
<reference evidence="2" key="1">
    <citation type="submission" date="2013-09" db="EMBL/GenBank/DDBJ databases">
        <title>Corchorus olitorius genome sequencing.</title>
        <authorList>
            <person name="Alam M."/>
            <person name="Haque M.S."/>
            <person name="Islam M.S."/>
            <person name="Emdad E.M."/>
            <person name="Islam M.M."/>
            <person name="Ahmed B."/>
            <person name="Halim A."/>
            <person name="Hossen Q.M.M."/>
            <person name="Hossain M.Z."/>
            <person name="Ahmed R."/>
            <person name="Khan M.M."/>
            <person name="Islam R."/>
            <person name="Rashid M.M."/>
            <person name="Khan S.A."/>
            <person name="Rahman M.S."/>
            <person name="Alam M."/>
            <person name="Yahiya A.S."/>
            <person name="Khan M.S."/>
            <person name="Azam M.S."/>
            <person name="Haque T."/>
            <person name="Lashkar M.Z.H."/>
            <person name="Akhand A.I."/>
            <person name="Morshed G."/>
            <person name="Roy S."/>
            <person name="Uddin K.S."/>
            <person name="Rabeya T."/>
            <person name="Hossain A.S."/>
            <person name="Chowdhury A."/>
            <person name="Snigdha A.R."/>
            <person name="Mortoza M.S."/>
            <person name="Matin S.A."/>
            <person name="Hoque S.M.E."/>
            <person name="Islam M.K."/>
            <person name="Roy D.K."/>
            <person name="Haider R."/>
            <person name="Moosa M.M."/>
            <person name="Elias S.M."/>
            <person name="Hasan A.M."/>
            <person name="Jahan S."/>
            <person name="Shafiuddin M."/>
            <person name="Mahmood N."/>
            <person name="Shommy N.S."/>
        </authorList>
    </citation>
    <scope>NUCLEOTIDE SEQUENCE [LARGE SCALE GENOMIC DNA]</scope>
    <source>
        <strain evidence="2">cv. O-4</strain>
    </source>
</reference>
<accession>A0A1R3KJN7</accession>
<proteinExistence type="predicted"/>
<dbReference type="Proteomes" id="UP000187203">
    <property type="component" value="Unassembled WGS sequence"/>
</dbReference>
<comment type="caution">
    <text evidence="1">The sequence shown here is derived from an EMBL/GenBank/DDBJ whole genome shotgun (WGS) entry which is preliminary data.</text>
</comment>
<keyword evidence="2" id="KW-1185">Reference proteome</keyword>
<sequence length="72" mass="8155">MAVAMSKKPGKVNPEAEAETWFKARNGSVFPKKKKLVKKMMLDSLVKFFISLFSFSESSQSSQTEMPNVKYC</sequence>
<dbReference type="OrthoDB" id="10433237at2759"/>
<gene>
    <name evidence="1" type="ORF">COLO4_07456</name>
</gene>
<evidence type="ECO:0000313" key="2">
    <source>
        <dbReference type="Proteomes" id="UP000187203"/>
    </source>
</evidence>
<protein>
    <submittedName>
        <fullName evidence="1">Uncharacterized protein</fullName>
    </submittedName>
</protein>